<protein>
    <submittedName>
        <fullName evidence="1">Uncharacterized protein</fullName>
    </submittedName>
</protein>
<accession>A0A919UHB8</accession>
<dbReference type="RefSeq" id="WP_203656532.1">
    <property type="nucleotide sequence ID" value="NZ_BONR01000004.1"/>
</dbReference>
<keyword evidence="2" id="KW-1185">Reference proteome</keyword>
<reference evidence="1" key="1">
    <citation type="submission" date="2021-01" db="EMBL/GenBank/DDBJ databases">
        <title>Whole genome shotgun sequence of Demequina activiva NBRC 110675.</title>
        <authorList>
            <person name="Komaki H."/>
            <person name="Tamura T."/>
        </authorList>
    </citation>
    <scope>NUCLEOTIDE SEQUENCE</scope>
    <source>
        <strain evidence="1">NBRC 110675</strain>
    </source>
</reference>
<dbReference type="AlphaFoldDB" id="A0A919UHB8"/>
<organism evidence="1 2">
    <name type="scientific">Demequina activiva</name>
    <dbReference type="NCBI Taxonomy" id="1582364"/>
    <lineage>
        <taxon>Bacteria</taxon>
        <taxon>Bacillati</taxon>
        <taxon>Actinomycetota</taxon>
        <taxon>Actinomycetes</taxon>
        <taxon>Micrococcales</taxon>
        <taxon>Demequinaceae</taxon>
        <taxon>Demequina</taxon>
    </lineage>
</organism>
<name>A0A919UHB8_9MICO</name>
<sequence>MPVVTDRIRERLVEDFPTVSPAVLGRLERLTVAPQVDPERIHAAVLIAARGNLSMFDDALEHARDDWRDLLDRAGLADAGWPGRLDESFGPT</sequence>
<dbReference type="EMBL" id="BONR01000004">
    <property type="protein sequence ID" value="GIG55239.1"/>
    <property type="molecule type" value="Genomic_DNA"/>
</dbReference>
<dbReference type="Proteomes" id="UP000652354">
    <property type="component" value="Unassembled WGS sequence"/>
</dbReference>
<evidence type="ECO:0000313" key="1">
    <source>
        <dbReference type="EMBL" id="GIG55239.1"/>
    </source>
</evidence>
<gene>
    <name evidence="1" type="ORF">Dac01nite_19910</name>
</gene>
<evidence type="ECO:0000313" key="2">
    <source>
        <dbReference type="Proteomes" id="UP000652354"/>
    </source>
</evidence>
<comment type="caution">
    <text evidence="1">The sequence shown here is derived from an EMBL/GenBank/DDBJ whole genome shotgun (WGS) entry which is preliminary data.</text>
</comment>
<proteinExistence type="predicted"/>